<evidence type="ECO:0000313" key="1">
    <source>
        <dbReference type="EMBL" id="KAK1736875.1"/>
    </source>
</evidence>
<dbReference type="Gene3D" id="3.40.50.720">
    <property type="entry name" value="NAD(P)-binding Rossmann-like Domain"/>
    <property type="match status" value="1"/>
</dbReference>
<keyword evidence="1" id="KW-0560">Oxidoreductase</keyword>
<dbReference type="AlphaFoldDB" id="A0AAD9D8M2"/>
<keyword evidence="2" id="KW-1185">Reference proteome</keyword>
<dbReference type="PANTHER" id="PTHR43431">
    <property type="entry name" value="OXIDOREDUCTASE, SHORT CHAIN DEHYDROGENASE/REDUCTASE FAMILY (AFU_ORTHOLOGUE AFUA_5G14000)"/>
    <property type="match status" value="1"/>
</dbReference>
<sequence length="280" mass="31111">MPPNEKERPLIVVVGAGSKHGTNNSEFVDSVRWGLGGALALPFAEDGYDVVLMGRRQEVLDDVRKAVESVHTTNHHAEARVLCVECDVTDDKSVEQAFGHVNTIGNSYIDLVMFNVAPPYPSNFKFQGWGEVLLPHQIDIEDMNKQYDTQVNGLIRISKQVLPGMIERKRGCILLSGESCCNLHGGFEFGSVAPARAALRSLGQSMFQAYGPMGIHVCNINIGGIIDSPKTRQWTKKEELTNPNEIAEQFLNVYKQKSTVWSYEVNLTPGFSSRKVNMRM</sequence>
<dbReference type="GO" id="GO:0016491">
    <property type="term" value="F:oxidoreductase activity"/>
    <property type="evidence" value="ECO:0007669"/>
    <property type="project" value="UniProtKB-KW"/>
</dbReference>
<dbReference type="EC" id="1.-.-.-" evidence="1"/>
<dbReference type="InterPro" id="IPR036291">
    <property type="entry name" value="NAD(P)-bd_dom_sf"/>
</dbReference>
<dbReference type="SUPFAM" id="SSF51735">
    <property type="entry name" value="NAD(P)-binding Rossmann-fold domains"/>
    <property type="match status" value="1"/>
</dbReference>
<comment type="caution">
    <text evidence="1">The sequence shown here is derived from an EMBL/GenBank/DDBJ whole genome shotgun (WGS) entry which is preliminary data.</text>
</comment>
<dbReference type="Proteomes" id="UP001224775">
    <property type="component" value="Unassembled WGS sequence"/>
</dbReference>
<organism evidence="1 2">
    <name type="scientific">Skeletonema marinoi</name>
    <dbReference type="NCBI Taxonomy" id="267567"/>
    <lineage>
        <taxon>Eukaryota</taxon>
        <taxon>Sar</taxon>
        <taxon>Stramenopiles</taxon>
        <taxon>Ochrophyta</taxon>
        <taxon>Bacillariophyta</taxon>
        <taxon>Coscinodiscophyceae</taxon>
        <taxon>Thalassiosirophycidae</taxon>
        <taxon>Thalassiosirales</taxon>
        <taxon>Skeletonemataceae</taxon>
        <taxon>Skeletonema</taxon>
        <taxon>Skeletonema marinoi-dohrnii complex</taxon>
    </lineage>
</organism>
<gene>
    <name evidence="1" type="ORF">QTG54_012320</name>
</gene>
<reference evidence="1" key="1">
    <citation type="submission" date="2023-06" db="EMBL/GenBank/DDBJ databases">
        <title>Survivors Of The Sea: Transcriptome response of Skeletonema marinoi to long-term dormancy.</title>
        <authorList>
            <person name="Pinder M.I.M."/>
            <person name="Kourtchenko O."/>
            <person name="Robertson E.K."/>
            <person name="Larsson T."/>
            <person name="Maumus F."/>
            <person name="Osuna-Cruz C.M."/>
            <person name="Vancaester E."/>
            <person name="Stenow R."/>
            <person name="Vandepoele K."/>
            <person name="Ploug H."/>
            <person name="Bruchert V."/>
            <person name="Godhe A."/>
            <person name="Topel M."/>
        </authorList>
    </citation>
    <scope>NUCLEOTIDE SEQUENCE</scope>
    <source>
        <strain evidence="1">R05AC</strain>
    </source>
</reference>
<protein>
    <submittedName>
        <fullName evidence="1">Short-chain dehydrogenase/reductase family protein</fullName>
        <ecNumber evidence="1">1.-.-.-</ecNumber>
    </submittedName>
</protein>
<name>A0AAD9D8M2_9STRA</name>
<evidence type="ECO:0000313" key="2">
    <source>
        <dbReference type="Proteomes" id="UP001224775"/>
    </source>
</evidence>
<proteinExistence type="predicted"/>
<dbReference type="Pfam" id="PF00106">
    <property type="entry name" value="adh_short"/>
    <property type="match status" value="1"/>
</dbReference>
<dbReference type="InterPro" id="IPR002347">
    <property type="entry name" value="SDR_fam"/>
</dbReference>
<dbReference type="EMBL" id="JATAAI010000027">
    <property type="protein sequence ID" value="KAK1736875.1"/>
    <property type="molecule type" value="Genomic_DNA"/>
</dbReference>
<accession>A0AAD9D8M2</accession>
<dbReference type="PANTHER" id="PTHR43431:SF7">
    <property type="entry name" value="OXIDOREDUCTASE, SHORT CHAIN DEHYDROGENASE_REDUCTASE FAMILY (AFU_ORTHOLOGUE AFUA_5G14000)"/>
    <property type="match status" value="1"/>
</dbReference>